<dbReference type="Pfam" id="PF01885">
    <property type="entry name" value="PTS_2-RNA"/>
    <property type="match status" value="1"/>
</dbReference>
<dbReference type="KEGG" id="gfm:Enr17x_34050"/>
<evidence type="ECO:0000313" key="3">
    <source>
        <dbReference type="Proteomes" id="UP000318313"/>
    </source>
</evidence>
<protein>
    <submittedName>
        <fullName evidence="2">RNA 2'-phosphotransferase</fullName>
    </submittedName>
</protein>
<reference evidence="2 3" key="1">
    <citation type="submission" date="2019-03" db="EMBL/GenBank/DDBJ databases">
        <title>Deep-cultivation of Planctomycetes and their phenomic and genomic characterization uncovers novel biology.</title>
        <authorList>
            <person name="Wiegand S."/>
            <person name="Jogler M."/>
            <person name="Boedeker C."/>
            <person name="Pinto D."/>
            <person name="Vollmers J."/>
            <person name="Rivas-Marin E."/>
            <person name="Kohn T."/>
            <person name="Peeters S.H."/>
            <person name="Heuer A."/>
            <person name="Rast P."/>
            <person name="Oberbeckmann S."/>
            <person name="Bunk B."/>
            <person name="Jeske O."/>
            <person name="Meyerdierks A."/>
            <person name="Storesund J.E."/>
            <person name="Kallscheuer N."/>
            <person name="Luecker S."/>
            <person name="Lage O.M."/>
            <person name="Pohl T."/>
            <person name="Merkel B.J."/>
            <person name="Hornburger P."/>
            <person name="Mueller R.-W."/>
            <person name="Bruemmer F."/>
            <person name="Labrenz M."/>
            <person name="Spormann A.M."/>
            <person name="Op den Camp H."/>
            <person name="Overmann J."/>
            <person name="Amann R."/>
            <person name="Jetten M.S.M."/>
            <person name="Mascher T."/>
            <person name="Medema M.H."/>
            <person name="Devos D.P."/>
            <person name="Kaster A.-K."/>
            <person name="Ovreas L."/>
            <person name="Rohde M."/>
            <person name="Galperin M.Y."/>
            <person name="Jogler C."/>
        </authorList>
    </citation>
    <scope>NUCLEOTIDE SEQUENCE [LARGE SCALE GENOMIC DNA]</scope>
    <source>
        <strain evidence="2 3">Enr17</strain>
    </source>
</reference>
<dbReference type="EMBL" id="CP037452">
    <property type="protein sequence ID" value="QDV51349.1"/>
    <property type="molecule type" value="Genomic_DNA"/>
</dbReference>
<feature type="region of interest" description="Disordered" evidence="1">
    <location>
        <begin position="92"/>
        <end position="119"/>
    </location>
</feature>
<proteinExistence type="predicted"/>
<dbReference type="AlphaFoldDB" id="A0A518IE38"/>
<evidence type="ECO:0000256" key="1">
    <source>
        <dbReference type="SAM" id="MobiDB-lite"/>
    </source>
</evidence>
<dbReference type="OrthoDB" id="4537997at2"/>
<sequence>MRNSTQFDIVAVSKATSHALRHEPWLYELELDDEGWTPVESLLASLRKERPEWAGLSRNDLVQMITRSSKQRHEILGGKVRALYGHTIAGKLKKTPATPPDVLFHGTSPDEQKKGSGPNGTACCSVTVCVHTIAFRC</sequence>
<name>A0A518IE38_9PLAN</name>
<accession>A0A518IE38</accession>
<dbReference type="SUPFAM" id="SSF56399">
    <property type="entry name" value="ADP-ribosylation"/>
    <property type="match status" value="1"/>
</dbReference>
<organism evidence="2 3">
    <name type="scientific">Gimesia fumaroli</name>
    <dbReference type="NCBI Taxonomy" id="2527976"/>
    <lineage>
        <taxon>Bacteria</taxon>
        <taxon>Pseudomonadati</taxon>
        <taxon>Planctomycetota</taxon>
        <taxon>Planctomycetia</taxon>
        <taxon>Planctomycetales</taxon>
        <taxon>Planctomycetaceae</taxon>
        <taxon>Gimesia</taxon>
    </lineage>
</organism>
<gene>
    <name evidence="2" type="ORF">Enr17x_34050</name>
</gene>
<dbReference type="InterPro" id="IPR042080">
    <property type="entry name" value="RNA_2'-PTrans_N"/>
</dbReference>
<dbReference type="Proteomes" id="UP000318313">
    <property type="component" value="Chromosome"/>
</dbReference>
<dbReference type="RefSeq" id="WP_145310507.1">
    <property type="nucleotide sequence ID" value="NZ_CP037452.1"/>
</dbReference>
<keyword evidence="2" id="KW-0808">Transferase</keyword>
<dbReference type="Gene3D" id="1.10.10.970">
    <property type="entry name" value="RNA 2'-phosphotransferase, Tpt1/KptA family, N-terminal domain"/>
    <property type="match status" value="1"/>
</dbReference>
<evidence type="ECO:0000313" key="2">
    <source>
        <dbReference type="EMBL" id="QDV51349.1"/>
    </source>
</evidence>
<keyword evidence="3" id="KW-1185">Reference proteome</keyword>
<dbReference type="InterPro" id="IPR002745">
    <property type="entry name" value="Ptrans_KptA/Tpt1"/>
</dbReference>
<dbReference type="GO" id="GO:0016740">
    <property type="term" value="F:transferase activity"/>
    <property type="evidence" value="ECO:0007669"/>
    <property type="project" value="UniProtKB-KW"/>
</dbReference>